<sequence>MQKRLALADTIRTQKARYCRYVDTHQWVEFTALFASNPTIRFFGEDGVLLAEFDAVDEFVAVTRAYLSGVRSIHQVHNDEIDIVSDTEISAVWSMEDYLIFPDGNDGRPAPMHGYGHYHETWRLEDGQWRLALLELRRTILEIKPKENAA</sequence>
<feature type="domain" description="SnoaL-like" evidence="1">
    <location>
        <begin position="5"/>
        <end position="132"/>
    </location>
</feature>
<organism evidence="2 3">
    <name type="scientific">Rhizobium grahamii</name>
    <dbReference type="NCBI Taxonomy" id="1120045"/>
    <lineage>
        <taxon>Bacteria</taxon>
        <taxon>Pseudomonadati</taxon>
        <taxon>Pseudomonadota</taxon>
        <taxon>Alphaproteobacteria</taxon>
        <taxon>Hyphomicrobiales</taxon>
        <taxon>Rhizobiaceae</taxon>
        <taxon>Rhizobium/Agrobacterium group</taxon>
        <taxon>Rhizobium</taxon>
    </lineage>
</organism>
<gene>
    <name evidence="2" type="ORF">B5K06_32065</name>
</gene>
<dbReference type="RefSeq" id="WP_114715775.1">
    <property type="nucleotide sequence ID" value="NZ_KZ857269.1"/>
</dbReference>
<dbReference type="Gene3D" id="3.10.450.50">
    <property type="match status" value="1"/>
</dbReference>
<dbReference type="InterPro" id="IPR037401">
    <property type="entry name" value="SnoaL-like"/>
</dbReference>
<dbReference type="OrthoDB" id="7851780at2"/>
<comment type="caution">
    <text evidence="2">The sequence shown here is derived from an EMBL/GenBank/DDBJ whole genome shotgun (WGS) entry which is preliminary data.</text>
</comment>
<dbReference type="AlphaFoldDB" id="A0A370KET5"/>
<dbReference type="EMBL" id="NAAC01000046">
    <property type="protein sequence ID" value="RDJ02719.1"/>
    <property type="molecule type" value="Genomic_DNA"/>
</dbReference>
<evidence type="ECO:0000313" key="3">
    <source>
        <dbReference type="Proteomes" id="UP000254939"/>
    </source>
</evidence>
<dbReference type="Proteomes" id="UP000254939">
    <property type="component" value="Unassembled WGS sequence"/>
</dbReference>
<accession>A0A370KET5</accession>
<protein>
    <recommendedName>
        <fullName evidence="1">SnoaL-like domain-containing protein</fullName>
    </recommendedName>
</protein>
<dbReference type="InterPro" id="IPR032710">
    <property type="entry name" value="NTF2-like_dom_sf"/>
</dbReference>
<reference evidence="2 3" key="1">
    <citation type="submission" date="2017-03" db="EMBL/GenBank/DDBJ databases">
        <title>Genome analysis of Rhizobial strains effectives or ineffectives for nitrogen fixation isolated from bean seeds.</title>
        <authorList>
            <person name="Peralta H."/>
            <person name="Aguilar-Vera A."/>
            <person name="Mora Y."/>
            <person name="Vargas-Lagunas C."/>
            <person name="Girard L."/>
            <person name="Mora J."/>
        </authorList>
    </citation>
    <scope>NUCLEOTIDE SEQUENCE [LARGE SCALE GENOMIC DNA]</scope>
    <source>
        <strain evidence="2 3">CCGM3</strain>
    </source>
</reference>
<evidence type="ECO:0000259" key="1">
    <source>
        <dbReference type="Pfam" id="PF13577"/>
    </source>
</evidence>
<proteinExistence type="predicted"/>
<evidence type="ECO:0000313" key="2">
    <source>
        <dbReference type="EMBL" id="RDJ02719.1"/>
    </source>
</evidence>
<dbReference type="SUPFAM" id="SSF54427">
    <property type="entry name" value="NTF2-like"/>
    <property type="match status" value="1"/>
</dbReference>
<name>A0A370KET5_9HYPH</name>
<dbReference type="Pfam" id="PF13577">
    <property type="entry name" value="SnoaL_4"/>
    <property type="match status" value="1"/>
</dbReference>